<name>F5XF03_MICPN</name>
<dbReference type="OrthoDB" id="3729318at2"/>
<evidence type="ECO:0008006" key="4">
    <source>
        <dbReference type="Google" id="ProtNLM"/>
    </source>
</evidence>
<keyword evidence="3" id="KW-1185">Reference proteome</keyword>
<keyword evidence="1" id="KW-0732">Signal</keyword>
<reference evidence="2 3" key="1">
    <citation type="submission" date="2011-05" db="EMBL/GenBank/DDBJ databases">
        <title>Whole genome sequence of Microlunatus phosphovorus NM-1.</title>
        <authorList>
            <person name="Hosoyama A."/>
            <person name="Sasaki K."/>
            <person name="Harada T."/>
            <person name="Igarashi R."/>
            <person name="Kawakoshi A."/>
            <person name="Sasagawa M."/>
            <person name="Fukada J."/>
            <person name="Nakamura S."/>
            <person name="Katano Y."/>
            <person name="Hanada S."/>
            <person name="Kamagata Y."/>
            <person name="Nakamura N."/>
            <person name="Yamazaki S."/>
            <person name="Fujita N."/>
        </authorList>
    </citation>
    <scope>NUCLEOTIDE SEQUENCE [LARGE SCALE GENOMIC DNA]</scope>
    <source>
        <strain evidence="3">ATCC 700054 / DSM 10555 / JCM 9379 / NBRC 101784 / NCIMB 13414 / VKM Ac-1990 / NM-1</strain>
    </source>
</reference>
<feature type="chain" id="PRO_5039703564" description="Lipoprotein" evidence="1">
    <location>
        <begin position="31"/>
        <end position="123"/>
    </location>
</feature>
<dbReference type="KEGG" id="mph:MLP_47270"/>
<gene>
    <name evidence="2" type="ordered locus">MLP_47270</name>
</gene>
<protein>
    <recommendedName>
        <fullName evidence="4">Lipoprotein</fullName>
    </recommendedName>
</protein>
<accession>F5XF03</accession>
<dbReference type="PROSITE" id="PS51257">
    <property type="entry name" value="PROKAR_LIPOPROTEIN"/>
    <property type="match status" value="1"/>
</dbReference>
<organism evidence="2 3">
    <name type="scientific">Microlunatus phosphovorus (strain ATCC 700054 / DSM 10555 / JCM 9379 / NBRC 101784 / NCIMB 13414 / VKM Ac-1990 / NM-1)</name>
    <dbReference type="NCBI Taxonomy" id="1032480"/>
    <lineage>
        <taxon>Bacteria</taxon>
        <taxon>Bacillati</taxon>
        <taxon>Actinomycetota</taxon>
        <taxon>Actinomycetes</taxon>
        <taxon>Propionibacteriales</taxon>
        <taxon>Propionibacteriaceae</taxon>
        <taxon>Microlunatus</taxon>
    </lineage>
</organism>
<dbReference type="HOGENOM" id="CLU_2012664_0_0_11"/>
<evidence type="ECO:0000256" key="1">
    <source>
        <dbReference type="SAM" id="SignalP"/>
    </source>
</evidence>
<evidence type="ECO:0000313" key="2">
    <source>
        <dbReference type="EMBL" id="BAK37741.1"/>
    </source>
</evidence>
<proteinExistence type="predicted"/>
<dbReference type="RefSeq" id="WP_013865567.1">
    <property type="nucleotide sequence ID" value="NC_015635.1"/>
</dbReference>
<dbReference type="EMBL" id="AP012204">
    <property type="protein sequence ID" value="BAK37741.1"/>
    <property type="molecule type" value="Genomic_DNA"/>
</dbReference>
<dbReference type="Proteomes" id="UP000007947">
    <property type="component" value="Chromosome"/>
</dbReference>
<feature type="signal peptide" evidence="1">
    <location>
        <begin position="1"/>
        <end position="30"/>
    </location>
</feature>
<dbReference type="STRING" id="1032480.MLP_47270"/>
<sequence length="123" mass="12666">MPAVRTASRHRTRHRLGLLLAAGLAATSLAACSTENQSADDAYKIGCPALDAAAAGGSTLNQAAVKALEAARDSGQLDPEPTKWVDAAINVLNSPDSGNISAEAKKLLIDGCAEHGYTLQNLK</sequence>
<dbReference type="AlphaFoldDB" id="F5XF03"/>
<evidence type="ECO:0000313" key="3">
    <source>
        <dbReference type="Proteomes" id="UP000007947"/>
    </source>
</evidence>